<accession>A0A0A2LXR1</accession>
<dbReference type="EMBL" id="JRLX01000038">
    <property type="protein sequence ID" value="KGO84774.1"/>
    <property type="molecule type" value="Genomic_DNA"/>
</dbReference>
<organism evidence="2 3">
    <name type="scientific">Flavobacterium rivuli WB 3.3-2 = DSM 21788</name>
    <dbReference type="NCBI Taxonomy" id="1121895"/>
    <lineage>
        <taxon>Bacteria</taxon>
        <taxon>Pseudomonadati</taxon>
        <taxon>Bacteroidota</taxon>
        <taxon>Flavobacteriia</taxon>
        <taxon>Flavobacteriales</taxon>
        <taxon>Flavobacteriaceae</taxon>
        <taxon>Flavobacterium</taxon>
    </lineage>
</organism>
<comment type="caution">
    <text evidence="2">The sequence shown here is derived from an EMBL/GenBank/DDBJ whole genome shotgun (WGS) entry which is preliminary data.</text>
</comment>
<dbReference type="InterPro" id="IPR046911">
    <property type="entry name" value="ABC-3C_CTD9"/>
</dbReference>
<dbReference type="RefSeq" id="WP_020215193.1">
    <property type="nucleotide sequence ID" value="NZ_JRLX01000038.1"/>
</dbReference>
<sequence>MILGTRQEGIDISGHNGKVVAGDDNSTSYHQYSSKTSKLSKLFERLNKEYNANNEISDINDDLQRYLDKRDTIGLEQKLINGNREYLFDDASWLKQEYAKKLTKFQFFEPAQEIHALLLGIILEKFRNRIYPLIREKSSDIEILKVISEDIVNPILNVLQEEGCDDVMGLDSTDIEGMIYFLTGRCHIKWNS</sequence>
<evidence type="ECO:0000313" key="2">
    <source>
        <dbReference type="EMBL" id="KGO84774.1"/>
    </source>
</evidence>
<protein>
    <recommendedName>
        <fullName evidence="1">ABC-three component systems C-terminal domain-containing protein</fullName>
    </recommendedName>
</protein>
<evidence type="ECO:0000313" key="3">
    <source>
        <dbReference type="Proteomes" id="UP000030152"/>
    </source>
</evidence>
<gene>
    <name evidence="2" type="ORF">Q765_19900</name>
</gene>
<evidence type="ECO:0000259" key="1">
    <source>
        <dbReference type="Pfam" id="PF20285"/>
    </source>
</evidence>
<proteinExistence type="predicted"/>
<dbReference type="OrthoDB" id="9088658at2"/>
<reference evidence="2 3" key="1">
    <citation type="submission" date="2013-09" db="EMBL/GenBank/DDBJ databases">
        <authorList>
            <person name="Zeng Z."/>
            <person name="Chen C."/>
        </authorList>
    </citation>
    <scope>NUCLEOTIDE SEQUENCE [LARGE SCALE GENOMIC DNA]</scope>
    <source>
        <strain evidence="2 3">WB 3.3-2</strain>
    </source>
</reference>
<feature type="domain" description="ABC-three component systems C-terminal" evidence="1">
    <location>
        <begin position="74"/>
        <end position="190"/>
    </location>
</feature>
<dbReference type="Pfam" id="PF20285">
    <property type="entry name" value="CTD9"/>
    <property type="match status" value="1"/>
</dbReference>
<dbReference type="Proteomes" id="UP000030152">
    <property type="component" value="Unassembled WGS sequence"/>
</dbReference>
<dbReference type="STRING" id="1121895.GCA_000378485_04016"/>
<keyword evidence="3" id="KW-1185">Reference proteome</keyword>
<dbReference type="AlphaFoldDB" id="A0A0A2LXR1"/>
<name>A0A0A2LXR1_9FLAO</name>
<dbReference type="eggNOG" id="ENOG50331Q5">
    <property type="taxonomic scope" value="Bacteria"/>
</dbReference>